<dbReference type="PANTHER" id="PTHR43669">
    <property type="entry name" value="5-KETO-D-GLUCONATE 5-REDUCTASE"/>
    <property type="match status" value="1"/>
</dbReference>
<evidence type="ECO:0000256" key="2">
    <source>
        <dbReference type="ARBA" id="ARBA00023002"/>
    </source>
</evidence>
<dbReference type="RefSeq" id="WP_146569886.1">
    <property type="nucleotide sequence ID" value="NZ_CP042306.1"/>
</dbReference>
<accession>A0A5B8LGP5</accession>
<evidence type="ECO:0000256" key="3">
    <source>
        <dbReference type="RuleBase" id="RU000363"/>
    </source>
</evidence>
<dbReference type="Pfam" id="PF00106">
    <property type="entry name" value="adh_short"/>
    <property type="match status" value="1"/>
</dbReference>
<dbReference type="PRINTS" id="PR00081">
    <property type="entry name" value="GDHRDH"/>
</dbReference>
<evidence type="ECO:0000256" key="1">
    <source>
        <dbReference type="ARBA" id="ARBA00006484"/>
    </source>
</evidence>
<organism evidence="4 5">
    <name type="scientific">Sphingomonas panacisoli</name>
    <dbReference type="NCBI Taxonomy" id="1813879"/>
    <lineage>
        <taxon>Bacteria</taxon>
        <taxon>Pseudomonadati</taxon>
        <taxon>Pseudomonadota</taxon>
        <taxon>Alphaproteobacteria</taxon>
        <taxon>Sphingomonadales</taxon>
        <taxon>Sphingomonadaceae</taxon>
        <taxon>Sphingomonas</taxon>
    </lineage>
</organism>
<dbReference type="PANTHER" id="PTHR43669:SF3">
    <property type="entry name" value="ALCOHOL DEHYDROGENASE, PUTATIVE (AFU_ORTHOLOGUE AFUA_3G03445)-RELATED"/>
    <property type="match status" value="1"/>
</dbReference>
<dbReference type="InterPro" id="IPR036291">
    <property type="entry name" value="NAD(P)-bd_dom_sf"/>
</dbReference>
<dbReference type="OrthoDB" id="658698at2"/>
<dbReference type="Gene3D" id="3.40.50.720">
    <property type="entry name" value="NAD(P)-binding Rossmann-like Domain"/>
    <property type="match status" value="1"/>
</dbReference>
<reference evidence="4 5" key="1">
    <citation type="submission" date="2019-07" db="EMBL/GenBank/DDBJ databases">
        <title>Full genome sequence of Sphingomonas sp. 4R-6-7(HKS19).</title>
        <authorList>
            <person name="Im W.-T."/>
        </authorList>
    </citation>
    <scope>NUCLEOTIDE SEQUENCE [LARGE SCALE GENOMIC DNA]</scope>
    <source>
        <strain evidence="4 5">HKS19</strain>
    </source>
</reference>
<dbReference type="GO" id="GO:0016491">
    <property type="term" value="F:oxidoreductase activity"/>
    <property type="evidence" value="ECO:0007669"/>
    <property type="project" value="UniProtKB-KW"/>
</dbReference>
<dbReference type="AlphaFoldDB" id="A0A5B8LGP5"/>
<proteinExistence type="inferred from homology"/>
<dbReference type="PRINTS" id="PR00080">
    <property type="entry name" value="SDRFAMILY"/>
</dbReference>
<keyword evidence="2" id="KW-0560">Oxidoreductase</keyword>
<keyword evidence="5" id="KW-1185">Reference proteome</keyword>
<evidence type="ECO:0000313" key="4">
    <source>
        <dbReference type="EMBL" id="QDZ06802.1"/>
    </source>
</evidence>
<sequence length="260" mass="27321">MSDLADPPAKNLSDAHTAQPALTGRKAIVTGGTTGIGRAIAVLLASEAVDVFVCGRDEQHLNDGLERIREVGKGGGMTVDLADPDGVDRFVSGAKDYFGDFDIAIINAAIPAKGLTTMTADELRYAIATDFTAYLTTAYAAADVMKDHGDIVFIGSVAAHLLGAGGSVYAGMKAGVAGFAEAVRKELAPKGIKVCNVEPAKTGADFQYPDFSAEKQAEEIRKETMLRAEDIAVGVHYVLTQPRRAVVQQVVIAPRARGDE</sequence>
<evidence type="ECO:0000313" key="5">
    <source>
        <dbReference type="Proteomes" id="UP000315673"/>
    </source>
</evidence>
<protein>
    <submittedName>
        <fullName evidence="4">SDR family NAD(P)-dependent oxidoreductase</fullName>
    </submittedName>
</protein>
<dbReference type="EMBL" id="CP042306">
    <property type="protein sequence ID" value="QDZ06802.1"/>
    <property type="molecule type" value="Genomic_DNA"/>
</dbReference>
<dbReference type="Proteomes" id="UP000315673">
    <property type="component" value="Chromosome"/>
</dbReference>
<dbReference type="KEGG" id="spai:FPZ24_04350"/>
<comment type="similarity">
    <text evidence="1 3">Belongs to the short-chain dehydrogenases/reductases (SDR) family.</text>
</comment>
<gene>
    <name evidence="4" type="ORF">FPZ24_04350</name>
</gene>
<dbReference type="CDD" id="cd05233">
    <property type="entry name" value="SDR_c"/>
    <property type="match status" value="1"/>
</dbReference>
<dbReference type="InterPro" id="IPR002347">
    <property type="entry name" value="SDR_fam"/>
</dbReference>
<dbReference type="SUPFAM" id="SSF51735">
    <property type="entry name" value="NAD(P)-binding Rossmann-fold domains"/>
    <property type="match status" value="1"/>
</dbReference>
<name>A0A5B8LGP5_9SPHN</name>